<sequence>MTAIDADTATVRVGDVADLDVWTLTGREPVFTAGTPPSEPVECVVQVRAHGETVPATAELDDGTLVVRLLAPLRGVARGQTLVLYRPDPDGDEVIGSATIAATS</sequence>
<feature type="domain" description="tRNA-specific 2-thiouridylase MnmA-like C-terminal" evidence="1">
    <location>
        <begin position="23"/>
        <end position="100"/>
    </location>
</feature>
<organism evidence="2">
    <name type="scientific">Mycobacterium xenopi 4042</name>
    <dbReference type="NCBI Taxonomy" id="1299334"/>
    <lineage>
        <taxon>Bacteria</taxon>
        <taxon>Bacillati</taxon>
        <taxon>Actinomycetota</taxon>
        <taxon>Actinomycetes</taxon>
        <taxon>Mycobacteriales</taxon>
        <taxon>Mycobacteriaceae</taxon>
        <taxon>Mycobacterium</taxon>
    </lineage>
</organism>
<proteinExistence type="predicted"/>
<reference evidence="2" key="1">
    <citation type="submission" date="2014-01" db="EMBL/GenBank/DDBJ databases">
        <authorList>
            <person name="Brown-Elliot B."/>
            <person name="Wallace R."/>
            <person name="Lenaerts A."/>
            <person name="Ordway D."/>
            <person name="DeGroote M.A."/>
            <person name="Parker T."/>
            <person name="Sizemore C."/>
            <person name="Tallon L.J."/>
            <person name="Sadzewicz L.K."/>
            <person name="Sengamalay N."/>
            <person name="Fraser C.M."/>
            <person name="Hine E."/>
            <person name="Shefchek K.A."/>
            <person name="Das S.P."/>
            <person name="Tettelin H."/>
        </authorList>
    </citation>
    <scope>NUCLEOTIDE SEQUENCE [LARGE SCALE GENOMIC DNA]</scope>
    <source>
        <strain evidence="2">4042</strain>
    </source>
</reference>
<gene>
    <name evidence="2" type="ORF">I553_7101</name>
</gene>
<comment type="caution">
    <text evidence="2">The sequence shown here is derived from an EMBL/GenBank/DDBJ whole genome shotgun (WGS) entry which is preliminary data.</text>
</comment>
<dbReference type="InterPro" id="IPR046885">
    <property type="entry name" value="MnmA-like_C"/>
</dbReference>
<evidence type="ECO:0000259" key="1">
    <source>
        <dbReference type="Pfam" id="PF20258"/>
    </source>
</evidence>
<dbReference type="EMBL" id="JAOB01000081">
    <property type="protein sequence ID" value="EUA13981.1"/>
    <property type="molecule type" value="Genomic_DNA"/>
</dbReference>
<dbReference type="PATRIC" id="fig|1299334.3.peg.8863"/>
<name>X7Z4L3_MYCXE</name>
<dbReference type="GO" id="GO:0016740">
    <property type="term" value="F:transferase activity"/>
    <property type="evidence" value="ECO:0007669"/>
    <property type="project" value="UniProtKB-KW"/>
</dbReference>
<evidence type="ECO:0000313" key="2">
    <source>
        <dbReference type="EMBL" id="EUA13981.1"/>
    </source>
</evidence>
<protein>
    <submittedName>
        <fullName evidence="2">tRNA methyl transferase family protein</fullName>
    </submittedName>
</protein>
<dbReference type="Pfam" id="PF20258">
    <property type="entry name" value="tRNA_Me_trans_C"/>
    <property type="match status" value="1"/>
</dbReference>
<accession>X7Z4L3</accession>
<dbReference type="AlphaFoldDB" id="X7Z4L3"/>
<keyword evidence="2" id="KW-0808">Transferase</keyword>
<dbReference type="Gene3D" id="2.40.30.10">
    <property type="entry name" value="Translation factors"/>
    <property type="match status" value="1"/>
</dbReference>